<dbReference type="InterPro" id="IPR052029">
    <property type="entry name" value="PpiD_chaperone"/>
</dbReference>
<comment type="subcellular location">
    <subcellularLocation>
        <location evidence="1">Cell inner membrane</location>
        <topology evidence="1">Single-pass type II membrane protein</topology>
        <orientation evidence="1">Periplasmic side</orientation>
    </subcellularLocation>
</comment>
<dbReference type="Gene3D" id="3.10.50.40">
    <property type="match status" value="1"/>
</dbReference>
<comment type="caution">
    <text evidence="15">The sequence shown here is derived from an EMBL/GenBank/DDBJ whole genome shotgun (WGS) entry which is preliminary data.</text>
</comment>
<evidence type="ECO:0000256" key="13">
    <source>
        <dbReference type="ARBA" id="ARBA00042775"/>
    </source>
</evidence>
<dbReference type="PANTHER" id="PTHR47529">
    <property type="entry name" value="PEPTIDYL-PROLYL CIS-TRANS ISOMERASE D"/>
    <property type="match status" value="1"/>
</dbReference>
<comment type="similarity">
    <text evidence="11">Belongs to the PpiD chaperone family.</text>
</comment>
<feature type="domain" description="PpiC" evidence="14">
    <location>
        <begin position="247"/>
        <end position="369"/>
    </location>
</feature>
<evidence type="ECO:0000313" key="15">
    <source>
        <dbReference type="EMBL" id="TRL41917.1"/>
    </source>
</evidence>
<organism evidence="15 16">
    <name type="scientific">Rhizobium straminoryzae</name>
    <dbReference type="NCBI Taxonomy" id="1387186"/>
    <lineage>
        <taxon>Bacteria</taxon>
        <taxon>Pseudomonadati</taxon>
        <taxon>Pseudomonadota</taxon>
        <taxon>Alphaproteobacteria</taxon>
        <taxon>Hyphomicrobiales</taxon>
        <taxon>Rhizobiaceae</taxon>
        <taxon>Rhizobium/Agrobacterium group</taxon>
        <taxon>Rhizobium</taxon>
    </lineage>
</organism>
<keyword evidence="4" id="KW-0997">Cell inner membrane</keyword>
<reference evidence="15 16" key="1">
    <citation type="submission" date="2019-07" db="EMBL/GenBank/DDBJ databases">
        <title>Ln-dependent methylotrophs.</title>
        <authorList>
            <person name="Tani A."/>
        </authorList>
    </citation>
    <scope>NUCLEOTIDE SEQUENCE [LARGE SCALE GENOMIC DNA]</scope>
    <source>
        <strain evidence="15 16">SM12</strain>
    </source>
</reference>
<evidence type="ECO:0000256" key="10">
    <source>
        <dbReference type="ARBA" id="ARBA00031484"/>
    </source>
</evidence>
<evidence type="ECO:0000256" key="3">
    <source>
        <dbReference type="ARBA" id="ARBA00022475"/>
    </source>
</evidence>
<keyword evidence="3" id="KW-1003">Cell membrane</keyword>
<dbReference type="Pfam" id="PF13624">
    <property type="entry name" value="SurA_N_3"/>
    <property type="match status" value="1"/>
</dbReference>
<evidence type="ECO:0000256" key="8">
    <source>
        <dbReference type="ARBA" id="ARBA00023186"/>
    </source>
</evidence>
<evidence type="ECO:0000256" key="9">
    <source>
        <dbReference type="ARBA" id="ARBA00030642"/>
    </source>
</evidence>
<keyword evidence="15" id="KW-0413">Isomerase</keyword>
<dbReference type="InterPro" id="IPR000297">
    <property type="entry name" value="PPIase_PpiC"/>
</dbReference>
<dbReference type="InterPro" id="IPR046357">
    <property type="entry name" value="PPIase_dom_sf"/>
</dbReference>
<keyword evidence="5" id="KW-0812">Transmembrane</keyword>
<dbReference type="PANTHER" id="PTHR47529:SF1">
    <property type="entry name" value="PERIPLASMIC CHAPERONE PPID"/>
    <property type="match status" value="1"/>
</dbReference>
<keyword evidence="6" id="KW-1133">Transmembrane helix</keyword>
<evidence type="ECO:0000256" key="6">
    <source>
        <dbReference type="ARBA" id="ARBA00022989"/>
    </source>
</evidence>
<evidence type="ECO:0000256" key="11">
    <source>
        <dbReference type="ARBA" id="ARBA00038408"/>
    </source>
</evidence>
<protein>
    <recommendedName>
        <fullName evidence="2">Parvulin-like PPIase</fullName>
    </recommendedName>
    <alternativeName>
        <fullName evidence="9">Peptidyl-prolyl cis-trans isomerase plp</fullName>
    </alternativeName>
    <alternativeName>
        <fullName evidence="12">Periplasmic chaperone PpiD</fullName>
    </alternativeName>
    <alternativeName>
        <fullName evidence="13">Periplasmic folding chaperone</fullName>
    </alternativeName>
    <alternativeName>
        <fullName evidence="10">Rotamase plp</fullName>
    </alternativeName>
</protein>
<dbReference type="EMBL" id="VJMG01000008">
    <property type="protein sequence ID" value="TRL41917.1"/>
    <property type="molecule type" value="Genomic_DNA"/>
</dbReference>
<evidence type="ECO:0000256" key="7">
    <source>
        <dbReference type="ARBA" id="ARBA00023136"/>
    </source>
</evidence>
<proteinExistence type="inferred from homology"/>
<name>A0A549TGN8_9HYPH</name>
<evidence type="ECO:0000313" key="16">
    <source>
        <dbReference type="Proteomes" id="UP000316801"/>
    </source>
</evidence>
<gene>
    <name evidence="15" type="ORF">FNA46_03355</name>
</gene>
<dbReference type="Proteomes" id="UP000316801">
    <property type="component" value="Unassembled WGS sequence"/>
</dbReference>
<keyword evidence="8" id="KW-0143">Chaperone</keyword>
<evidence type="ECO:0000256" key="2">
    <source>
        <dbReference type="ARBA" id="ARBA00018370"/>
    </source>
</evidence>
<dbReference type="GO" id="GO:0005886">
    <property type="term" value="C:plasma membrane"/>
    <property type="evidence" value="ECO:0007669"/>
    <property type="project" value="UniProtKB-SubCell"/>
</dbReference>
<evidence type="ECO:0000256" key="1">
    <source>
        <dbReference type="ARBA" id="ARBA00004382"/>
    </source>
</evidence>
<sequence length="628" mass="68670">MLDSLRSASRSWVAKLLFLILVVSFGIWGASASIVSPGSNAVMTVGDQRIRPEEFRLAYQRQLSALSRQFGTQLTREQARAFGVEQQAFAQLAAGAALDQLSQDMRLGLSQDRLAGLIAEDPAFRGNDGRFDRQLFSSRLRNAGIREDDYISERSKVAVRSQIVDAISDGFQPPKVLVEALKQYRDEERDVNYLLLSFANIDPVKAPDEAVLSTWFANAKSRYRAPELRRFAYVTLQPGDVADPTSVTDEQVKTEYDRRKDSYRTPETRTIEQLPFPSKEMADAALAQMKERSLTFDQLVADQGKTAADVMLGDFTKDQLPDQKIADAAFALGPQGGVTPVVQGTFGPVVLRVTNVRPETTKSFDTVKDEIRRNLALSAAAQAVQSVHDRFEDLRGSGSSLEEAAKQLQLKAVEVTVDRSGNDGSGKPVATLPKSDGLLTEVFRTDVGAEALPANLGRDGYVWFDVREVIAERDRSLSEVHDKAVADWTTEQQRAALKTRADELKARLDKGEDMAAIATELGLAVESKTNLKRQSTDPIFGGEAVQAAFSGPVGTNATAQAADGESRLLVHVTAVNHPPADALSGEEQQLQQIARAAGDDILDQMVNQLQTRYGVSINQALADQAMVR</sequence>
<dbReference type="Pfam" id="PF13145">
    <property type="entry name" value="Rotamase_2"/>
    <property type="match status" value="1"/>
</dbReference>
<dbReference type="RefSeq" id="WP_142880923.1">
    <property type="nucleotide sequence ID" value="NZ_VJMG01000008.1"/>
</dbReference>
<evidence type="ECO:0000256" key="4">
    <source>
        <dbReference type="ARBA" id="ARBA00022519"/>
    </source>
</evidence>
<dbReference type="AlphaFoldDB" id="A0A549TGN8"/>
<dbReference type="SUPFAM" id="SSF54534">
    <property type="entry name" value="FKBP-like"/>
    <property type="match status" value="1"/>
</dbReference>
<accession>A0A549TGN8</accession>
<dbReference type="InterPro" id="IPR027304">
    <property type="entry name" value="Trigger_fact/SurA_dom_sf"/>
</dbReference>
<evidence type="ECO:0000256" key="12">
    <source>
        <dbReference type="ARBA" id="ARBA00040743"/>
    </source>
</evidence>
<evidence type="ECO:0000256" key="5">
    <source>
        <dbReference type="ARBA" id="ARBA00022692"/>
    </source>
</evidence>
<dbReference type="GO" id="GO:0003755">
    <property type="term" value="F:peptidyl-prolyl cis-trans isomerase activity"/>
    <property type="evidence" value="ECO:0007669"/>
    <property type="project" value="InterPro"/>
</dbReference>
<keyword evidence="7" id="KW-0472">Membrane</keyword>
<evidence type="ECO:0000259" key="14">
    <source>
        <dbReference type="Pfam" id="PF13145"/>
    </source>
</evidence>
<keyword evidence="16" id="KW-1185">Reference proteome</keyword>
<dbReference type="SUPFAM" id="SSF109998">
    <property type="entry name" value="Triger factor/SurA peptide-binding domain-like"/>
    <property type="match status" value="1"/>
</dbReference>